<feature type="region of interest" description="Disordered" evidence="1">
    <location>
        <begin position="52"/>
        <end position="89"/>
    </location>
</feature>
<evidence type="ECO:0000313" key="3">
    <source>
        <dbReference type="Proteomes" id="UP000094795"/>
    </source>
</evidence>
<dbReference type="InterPro" id="IPR007407">
    <property type="entry name" value="DUF459"/>
</dbReference>
<sequence>MPLVPVRLSRLRLIAVLLIASIGGLAVSAAVQPAAAQERVERKSLLQLLFGGGESRKPEPAPPSSRTSRVQKPSRSVVSAPAPEPEPAVEKLENARKILVLGDFLANGAADGLTEAFAKAPGVVVIDRSNGSSGLVRDDYYDWIAEAPAIIDEVDPAIIVVQIGSNDRQQLSVNGSREQVRSPAWMAEYERRTDRFISVLRARKTPLLWVGLPAFKSPSMTTDMVALNGVHRKLVEQAGGEFIDIWDGFVDEEGKFIFTGSDINGQQVRLRGSDGINVTSAGRRKIAFYAEKSARRLLGDAAATGSAAFSTDDMPEIFMPPAPTDTPAAVMRTMPVAMTDPELDGGSALLDGMPGSASMVRSPRDRLVVDGMLPEAPENRADNYAWPRARQ</sequence>
<evidence type="ECO:0000256" key="1">
    <source>
        <dbReference type="SAM" id="MobiDB-lite"/>
    </source>
</evidence>
<accession>A0A1C1Z0T0</accession>
<dbReference type="Pfam" id="PF04311">
    <property type="entry name" value="DUF459"/>
    <property type="match status" value="1"/>
</dbReference>
<dbReference type="EMBL" id="LQZT01000001">
    <property type="protein sequence ID" value="OCW59368.1"/>
    <property type="molecule type" value="Genomic_DNA"/>
</dbReference>
<dbReference type="AlphaFoldDB" id="A0A1C1Z0T0"/>
<reference evidence="2 3" key="1">
    <citation type="submission" date="2015-12" db="EMBL/GenBank/DDBJ databases">
        <authorList>
            <person name="Shamseldin A."/>
            <person name="Moawad H."/>
            <person name="Abd El-Rahim W.M."/>
            <person name="Sadowsky M.J."/>
        </authorList>
    </citation>
    <scope>NUCLEOTIDE SEQUENCE [LARGE SCALE GENOMIC DNA]</scope>
    <source>
        <strain evidence="2 3">JC234</strain>
    </source>
</reference>
<gene>
    <name evidence="2" type="ORF">AWJ14_10030</name>
</gene>
<dbReference type="STRING" id="1480615.AWJ14_10030"/>
<organism evidence="2 3">
    <name type="scientific">Hoeflea olei</name>
    <dbReference type="NCBI Taxonomy" id="1480615"/>
    <lineage>
        <taxon>Bacteria</taxon>
        <taxon>Pseudomonadati</taxon>
        <taxon>Pseudomonadota</taxon>
        <taxon>Alphaproteobacteria</taxon>
        <taxon>Hyphomicrobiales</taxon>
        <taxon>Rhizobiaceae</taxon>
        <taxon>Hoeflea</taxon>
    </lineage>
</organism>
<comment type="caution">
    <text evidence="2">The sequence shown here is derived from an EMBL/GenBank/DDBJ whole genome shotgun (WGS) entry which is preliminary data.</text>
</comment>
<dbReference type="Gene3D" id="3.40.50.1110">
    <property type="entry name" value="SGNH hydrolase"/>
    <property type="match status" value="1"/>
</dbReference>
<dbReference type="GO" id="GO:0016788">
    <property type="term" value="F:hydrolase activity, acting on ester bonds"/>
    <property type="evidence" value="ECO:0007669"/>
    <property type="project" value="UniProtKB-ARBA"/>
</dbReference>
<dbReference type="CDD" id="cd01829">
    <property type="entry name" value="SGNH_hydrolase_peri2"/>
    <property type="match status" value="1"/>
</dbReference>
<evidence type="ECO:0008006" key="4">
    <source>
        <dbReference type="Google" id="ProtNLM"/>
    </source>
</evidence>
<dbReference type="SUPFAM" id="SSF52266">
    <property type="entry name" value="SGNH hydrolase"/>
    <property type="match status" value="1"/>
</dbReference>
<protein>
    <recommendedName>
        <fullName evidence="4">SGNH hydrolase-type esterase domain-containing protein</fullName>
    </recommendedName>
</protein>
<proteinExistence type="predicted"/>
<name>A0A1C1Z0T0_9HYPH</name>
<dbReference type="InterPro" id="IPR036514">
    <property type="entry name" value="SGNH_hydro_sf"/>
</dbReference>
<dbReference type="Proteomes" id="UP000094795">
    <property type="component" value="Unassembled WGS sequence"/>
</dbReference>
<evidence type="ECO:0000313" key="2">
    <source>
        <dbReference type="EMBL" id="OCW59368.1"/>
    </source>
</evidence>
<feature type="compositionally biased region" description="Polar residues" evidence="1">
    <location>
        <begin position="64"/>
        <end position="74"/>
    </location>
</feature>
<keyword evidence="3" id="KW-1185">Reference proteome</keyword>